<reference evidence="1" key="1">
    <citation type="submission" date="2022-06" db="EMBL/GenBank/DDBJ databases">
        <title>Akkermansia biwalacus sp. nov., an anaerobic mucin-degrading bacterium isolated from human intestine.</title>
        <authorList>
            <person name="Kobayashi Y."/>
            <person name="Inoue S."/>
            <person name="Kawahara T."/>
            <person name="Kohda N."/>
        </authorList>
    </citation>
    <scope>NUCLEOTIDE SEQUENCE</scope>
    <source>
        <strain evidence="1">WON2089</strain>
    </source>
</reference>
<name>A0ABM7ZCP5_9BACT</name>
<gene>
    <name evidence="1" type="ORF">Abiwalacus_00390</name>
</gene>
<organism evidence="1 2">
    <name type="scientific">Akkermansia biwaensis</name>
    <dbReference type="NCBI Taxonomy" id="2946555"/>
    <lineage>
        <taxon>Bacteria</taxon>
        <taxon>Pseudomonadati</taxon>
        <taxon>Verrucomicrobiota</taxon>
        <taxon>Verrucomicrobiia</taxon>
        <taxon>Verrucomicrobiales</taxon>
        <taxon>Akkermansiaceae</taxon>
        <taxon>Akkermansia</taxon>
    </lineage>
</organism>
<evidence type="ECO:0000313" key="1">
    <source>
        <dbReference type="EMBL" id="BDL42465.1"/>
    </source>
</evidence>
<accession>A0ABM7ZCP5</accession>
<sequence length="164" mass="19489">MAFLRPFEYRKNTFLIIIPQENIVLFERKSDSNLEKSVFDVYDMQLPSNQEDNAELAFCQGRYSNSDQFNYFMNCFSNVLIFRETIEIRENNFDILENIIHGLCVEDLNIIDDWTKIHIAKKLRSISINVQGAITIQTTTFHYEYIDNKTPAKKIDESYYFRLN</sequence>
<dbReference type="EMBL" id="AP025943">
    <property type="protein sequence ID" value="BDL42465.1"/>
    <property type="molecule type" value="Genomic_DNA"/>
</dbReference>
<keyword evidence="2" id="KW-1185">Reference proteome</keyword>
<proteinExistence type="predicted"/>
<evidence type="ECO:0000313" key="2">
    <source>
        <dbReference type="Proteomes" id="UP001062263"/>
    </source>
</evidence>
<protein>
    <submittedName>
        <fullName evidence="1">Uncharacterized protein</fullName>
    </submittedName>
</protein>
<dbReference type="Proteomes" id="UP001062263">
    <property type="component" value="Chromosome"/>
</dbReference>